<feature type="region of interest" description="Disordered" evidence="5">
    <location>
        <begin position="309"/>
        <end position="335"/>
    </location>
</feature>
<dbReference type="Gene3D" id="3.40.190.290">
    <property type="match status" value="1"/>
</dbReference>
<organism evidence="7 8">
    <name type="scientific">Nocardioides lentus</name>
    <dbReference type="NCBI Taxonomy" id="338077"/>
    <lineage>
        <taxon>Bacteria</taxon>
        <taxon>Bacillati</taxon>
        <taxon>Actinomycetota</taxon>
        <taxon>Actinomycetes</taxon>
        <taxon>Propionibacteriales</taxon>
        <taxon>Nocardioidaceae</taxon>
        <taxon>Nocardioides</taxon>
    </lineage>
</organism>
<dbReference type="PRINTS" id="PR00039">
    <property type="entry name" value="HTHLYSR"/>
</dbReference>
<evidence type="ECO:0000256" key="5">
    <source>
        <dbReference type="SAM" id="MobiDB-lite"/>
    </source>
</evidence>
<gene>
    <name evidence="7" type="ORF">GCM10009737_36590</name>
</gene>
<feature type="compositionally biased region" description="Basic and acidic residues" evidence="5">
    <location>
        <begin position="311"/>
        <end position="335"/>
    </location>
</feature>
<evidence type="ECO:0000313" key="8">
    <source>
        <dbReference type="Proteomes" id="UP001501612"/>
    </source>
</evidence>
<name>A0ABN2PSM9_9ACTN</name>
<dbReference type="Gene3D" id="1.10.10.10">
    <property type="entry name" value="Winged helix-like DNA-binding domain superfamily/Winged helix DNA-binding domain"/>
    <property type="match status" value="1"/>
</dbReference>
<evidence type="ECO:0000256" key="4">
    <source>
        <dbReference type="ARBA" id="ARBA00023163"/>
    </source>
</evidence>
<dbReference type="Proteomes" id="UP001501612">
    <property type="component" value="Unassembled WGS sequence"/>
</dbReference>
<dbReference type="Pfam" id="PF03466">
    <property type="entry name" value="LysR_substrate"/>
    <property type="match status" value="1"/>
</dbReference>
<evidence type="ECO:0000256" key="3">
    <source>
        <dbReference type="ARBA" id="ARBA00023125"/>
    </source>
</evidence>
<dbReference type="EMBL" id="BAAAMY010000014">
    <property type="protein sequence ID" value="GAA1931308.1"/>
    <property type="molecule type" value="Genomic_DNA"/>
</dbReference>
<dbReference type="InterPro" id="IPR036388">
    <property type="entry name" value="WH-like_DNA-bd_sf"/>
</dbReference>
<proteinExistence type="inferred from homology"/>
<evidence type="ECO:0000313" key="7">
    <source>
        <dbReference type="EMBL" id="GAA1931308.1"/>
    </source>
</evidence>
<keyword evidence="8" id="KW-1185">Reference proteome</keyword>
<protein>
    <submittedName>
        <fullName evidence="7">LysR substrate-binding domain-containing protein</fullName>
    </submittedName>
</protein>
<dbReference type="SUPFAM" id="SSF53850">
    <property type="entry name" value="Periplasmic binding protein-like II"/>
    <property type="match status" value="1"/>
</dbReference>
<dbReference type="PANTHER" id="PTHR30346:SF28">
    <property type="entry name" value="HTH-TYPE TRANSCRIPTIONAL REGULATOR CYNR"/>
    <property type="match status" value="1"/>
</dbReference>
<dbReference type="SUPFAM" id="SSF46785">
    <property type="entry name" value="Winged helix' DNA-binding domain"/>
    <property type="match status" value="1"/>
</dbReference>
<dbReference type="InterPro" id="IPR036390">
    <property type="entry name" value="WH_DNA-bd_sf"/>
</dbReference>
<dbReference type="InterPro" id="IPR000847">
    <property type="entry name" value="LysR_HTH_N"/>
</dbReference>
<accession>A0ABN2PSM9</accession>
<comment type="caution">
    <text evidence="7">The sequence shown here is derived from an EMBL/GenBank/DDBJ whole genome shotgun (WGS) entry which is preliminary data.</text>
</comment>
<dbReference type="InterPro" id="IPR005119">
    <property type="entry name" value="LysR_subst-bd"/>
</dbReference>
<reference evidence="7 8" key="1">
    <citation type="journal article" date="2019" name="Int. J. Syst. Evol. Microbiol.">
        <title>The Global Catalogue of Microorganisms (GCM) 10K type strain sequencing project: providing services to taxonomists for standard genome sequencing and annotation.</title>
        <authorList>
            <consortium name="The Broad Institute Genomics Platform"/>
            <consortium name="The Broad Institute Genome Sequencing Center for Infectious Disease"/>
            <person name="Wu L."/>
            <person name="Ma J."/>
        </authorList>
    </citation>
    <scope>NUCLEOTIDE SEQUENCE [LARGE SCALE GENOMIC DNA]</scope>
    <source>
        <strain evidence="7 8">JCM 14046</strain>
    </source>
</reference>
<keyword evidence="3" id="KW-0238">DNA-binding</keyword>
<feature type="domain" description="HTH lysR-type" evidence="6">
    <location>
        <begin position="1"/>
        <end position="58"/>
    </location>
</feature>
<dbReference type="PROSITE" id="PS50931">
    <property type="entry name" value="HTH_LYSR"/>
    <property type="match status" value="1"/>
</dbReference>
<keyword evidence="2" id="KW-0805">Transcription regulation</keyword>
<evidence type="ECO:0000256" key="1">
    <source>
        <dbReference type="ARBA" id="ARBA00009437"/>
    </source>
</evidence>
<dbReference type="Pfam" id="PF00126">
    <property type="entry name" value="HTH_1"/>
    <property type="match status" value="1"/>
</dbReference>
<dbReference type="PANTHER" id="PTHR30346">
    <property type="entry name" value="TRANSCRIPTIONAL DUAL REGULATOR HCAR-RELATED"/>
    <property type="match status" value="1"/>
</dbReference>
<comment type="similarity">
    <text evidence="1">Belongs to the LysR transcriptional regulatory family.</text>
</comment>
<sequence length="335" mass="35291">MDLRQLRYLTAVVHERSFTRAAAHLHMTQPPLSAAIAQLERELGVSLLERHGRGVEPTAAGEHLVARAALLLADLDATAASVRAVGTGLLGRLSVAIGPGLSSELLPHLLESFDALAPDVDVEVLDVAEPDAVDLVRDRACEVAVVYCSRAADLERFHGRELEVAMVRREPVVALVPGADDPRTSSLGDTATLPQLAAAPGLRWLAPVPHVGFPGLAERLREAWAASGGPPVVRRRLSGTDTAVRLVAAGGGFALVPSSVARAAAGPAHGTRVVALATPVAPVEAVVAWRQGERPSPVLTRFLRAALSTPEPDRLGPAHERETEPGVLRRSDAAW</sequence>
<evidence type="ECO:0000256" key="2">
    <source>
        <dbReference type="ARBA" id="ARBA00023015"/>
    </source>
</evidence>
<dbReference type="CDD" id="cd05466">
    <property type="entry name" value="PBP2_LTTR_substrate"/>
    <property type="match status" value="1"/>
</dbReference>
<keyword evidence="4" id="KW-0804">Transcription</keyword>
<dbReference type="RefSeq" id="WP_344009347.1">
    <property type="nucleotide sequence ID" value="NZ_BAAAMY010000014.1"/>
</dbReference>
<evidence type="ECO:0000259" key="6">
    <source>
        <dbReference type="PROSITE" id="PS50931"/>
    </source>
</evidence>